<evidence type="ECO:0000256" key="3">
    <source>
        <dbReference type="ARBA" id="ARBA00007275"/>
    </source>
</evidence>
<keyword evidence="9" id="KW-0460">Magnesium</keyword>
<feature type="domain" description="Nudix hydrolase" evidence="11">
    <location>
        <begin position="47"/>
        <end position="186"/>
    </location>
</feature>
<protein>
    <recommendedName>
        <fullName evidence="5">GDP-mannose pyrophosphatase</fullName>
    </recommendedName>
    <alternativeName>
        <fullName evidence="7">GDP-mannose hydrolase</fullName>
    </alternativeName>
    <alternativeName>
        <fullName evidence="8">GDPMK</fullName>
    </alternativeName>
</protein>
<dbReference type="PROSITE" id="PS51462">
    <property type="entry name" value="NUDIX"/>
    <property type="match status" value="1"/>
</dbReference>
<accession>A0A376AK63</accession>
<dbReference type="InterPro" id="IPR004385">
    <property type="entry name" value="NDP_pyrophosphatase"/>
</dbReference>
<dbReference type="NCBIfam" id="TIGR00052">
    <property type="entry name" value="nudix-type nucleoside diphosphatase, YffH/AdpP family"/>
    <property type="match status" value="1"/>
</dbReference>
<comment type="subunit">
    <text evidence="4">Homodimer.</text>
</comment>
<dbReference type="RefSeq" id="WP_115670721.1">
    <property type="nucleotide sequence ID" value="NZ_UEYP01000006.1"/>
</dbReference>
<keyword evidence="13" id="KW-1185">Reference proteome</keyword>
<dbReference type="GO" id="GO:0019693">
    <property type="term" value="P:ribose phosphate metabolic process"/>
    <property type="evidence" value="ECO:0007669"/>
    <property type="project" value="TreeGrafter"/>
</dbReference>
<evidence type="ECO:0000256" key="5">
    <source>
        <dbReference type="ARBA" id="ARBA00016377"/>
    </source>
</evidence>
<feature type="binding site" evidence="9">
    <location>
        <position position="88"/>
    </location>
    <ligand>
        <name>Mg(2+)</name>
        <dbReference type="ChEBI" id="CHEBI:18420"/>
        <label>1</label>
    </ligand>
</feature>
<dbReference type="SUPFAM" id="SSF55811">
    <property type="entry name" value="Nudix"/>
    <property type="match status" value="1"/>
</dbReference>
<dbReference type="InterPro" id="IPR000086">
    <property type="entry name" value="NUDIX_hydrolase_dom"/>
</dbReference>
<dbReference type="Proteomes" id="UP000254764">
    <property type="component" value="Unassembled WGS sequence"/>
</dbReference>
<dbReference type="GO" id="GO:0005829">
    <property type="term" value="C:cytosol"/>
    <property type="evidence" value="ECO:0007669"/>
    <property type="project" value="TreeGrafter"/>
</dbReference>
<comment type="similarity">
    <text evidence="3">Belongs to the Nudix hydrolase family. NudK subfamily.</text>
</comment>
<feature type="binding site" evidence="9">
    <location>
        <position position="104"/>
    </location>
    <ligand>
        <name>Mg(2+)</name>
        <dbReference type="ChEBI" id="CHEBI:18420"/>
        <label>2</label>
    </ligand>
</feature>
<dbReference type="EMBL" id="UEYP01000006">
    <property type="protein sequence ID" value="SSC68205.1"/>
    <property type="molecule type" value="Genomic_DNA"/>
</dbReference>
<dbReference type="PROSITE" id="PS00893">
    <property type="entry name" value="NUDIX_BOX"/>
    <property type="match status" value="1"/>
</dbReference>
<name>A0A376AK63_9HYPH</name>
<dbReference type="GO" id="GO:0046872">
    <property type="term" value="F:metal ion binding"/>
    <property type="evidence" value="ECO:0007669"/>
    <property type="project" value="UniProtKB-KW"/>
</dbReference>
<organism evidence="12 13">
    <name type="scientific">Ciceribacter selenitireducens ATCC BAA-1503</name>
    <dbReference type="NCBI Taxonomy" id="1336235"/>
    <lineage>
        <taxon>Bacteria</taxon>
        <taxon>Pseudomonadati</taxon>
        <taxon>Pseudomonadota</taxon>
        <taxon>Alphaproteobacteria</taxon>
        <taxon>Hyphomicrobiales</taxon>
        <taxon>Rhizobiaceae</taxon>
        <taxon>Ciceribacter</taxon>
    </lineage>
</organism>
<evidence type="ECO:0000256" key="6">
    <source>
        <dbReference type="ARBA" id="ARBA00022801"/>
    </source>
</evidence>
<dbReference type="InterPro" id="IPR020084">
    <property type="entry name" value="NUDIX_hydrolase_CS"/>
</dbReference>
<dbReference type="Pfam" id="PF00293">
    <property type="entry name" value="NUDIX"/>
    <property type="match status" value="1"/>
</dbReference>
<keyword evidence="6" id="KW-0378">Hydrolase</keyword>
<dbReference type="STRING" id="1336235.GCA_000518785_01229"/>
<dbReference type="PANTHER" id="PTHR11839">
    <property type="entry name" value="UDP/ADP-SUGAR PYROPHOSPHATASE"/>
    <property type="match status" value="1"/>
</dbReference>
<feature type="short sequence motif" description="Nudix box" evidence="10">
    <location>
        <begin position="89"/>
        <end position="111"/>
    </location>
</feature>
<feature type="binding site" evidence="9">
    <location>
        <position position="108"/>
    </location>
    <ligand>
        <name>Mg(2+)</name>
        <dbReference type="ChEBI" id="CHEBI:18420"/>
        <label>1</label>
    </ligand>
</feature>
<gene>
    <name evidence="12" type="ORF">RHIZ70_3913</name>
</gene>
<evidence type="ECO:0000256" key="1">
    <source>
        <dbReference type="ARBA" id="ARBA00000847"/>
    </source>
</evidence>
<keyword evidence="9" id="KW-0479">Metal-binding</keyword>
<evidence type="ECO:0000256" key="8">
    <source>
        <dbReference type="ARBA" id="ARBA00032272"/>
    </source>
</evidence>
<evidence type="ECO:0000256" key="4">
    <source>
        <dbReference type="ARBA" id="ARBA00011738"/>
    </source>
</evidence>
<dbReference type="PANTHER" id="PTHR11839:SF18">
    <property type="entry name" value="NUDIX HYDROLASE DOMAIN-CONTAINING PROTEIN"/>
    <property type="match status" value="1"/>
</dbReference>
<dbReference type="InterPro" id="IPR015797">
    <property type="entry name" value="NUDIX_hydrolase-like_dom_sf"/>
</dbReference>
<dbReference type="GO" id="GO:0006753">
    <property type="term" value="P:nucleoside phosphate metabolic process"/>
    <property type="evidence" value="ECO:0007669"/>
    <property type="project" value="TreeGrafter"/>
</dbReference>
<evidence type="ECO:0000256" key="7">
    <source>
        <dbReference type="ARBA" id="ARBA00032162"/>
    </source>
</evidence>
<evidence type="ECO:0000256" key="9">
    <source>
        <dbReference type="PIRSR" id="PIRSR604385-2"/>
    </source>
</evidence>
<dbReference type="CDD" id="cd24157">
    <property type="entry name" value="NUDIX_GDPMK"/>
    <property type="match status" value="1"/>
</dbReference>
<dbReference type="AlphaFoldDB" id="A0A376AK63"/>
<comment type="cofactor">
    <cofactor evidence="2 9">
        <name>Mg(2+)</name>
        <dbReference type="ChEBI" id="CHEBI:18420"/>
    </cofactor>
</comment>
<evidence type="ECO:0000256" key="2">
    <source>
        <dbReference type="ARBA" id="ARBA00001946"/>
    </source>
</evidence>
<evidence type="ECO:0000313" key="13">
    <source>
        <dbReference type="Proteomes" id="UP000254764"/>
    </source>
</evidence>
<sequence length="199" mass="22711">MSRFDQIRITIRKDETLWKGWSHFRRIVFDYIRPDDSKTELEWEVFDRGEAVAILLYDAKRRVVVMVRQFRIPVHLMGDHAFLLEVPAGSMEHGEDPTETVCREAMEETGYEVAAPRHLFSAYTSPGAVTEKVHFYFARIEVAHKTADGGGLAEEHEDIEITELSLDDAMTMIADGRICDAKTIMLLQWAALNPDALSP</sequence>
<dbReference type="OrthoDB" id="5292471at2"/>
<dbReference type="Gene3D" id="3.90.79.10">
    <property type="entry name" value="Nucleoside Triphosphate Pyrophosphohydrolase"/>
    <property type="match status" value="1"/>
</dbReference>
<dbReference type="GO" id="GO:0016818">
    <property type="term" value="F:hydrolase activity, acting on acid anhydrides, in phosphorus-containing anhydrides"/>
    <property type="evidence" value="ECO:0007669"/>
    <property type="project" value="InterPro"/>
</dbReference>
<reference evidence="13" key="1">
    <citation type="submission" date="2018-07" db="EMBL/GenBank/DDBJ databases">
        <authorList>
            <person name="Peiro R."/>
            <person name="Begona"/>
            <person name="Cbmso G."/>
            <person name="Lopez M."/>
            <person name="Gonzalez S."/>
        </authorList>
    </citation>
    <scope>NUCLEOTIDE SEQUENCE [LARGE SCALE GENOMIC DNA]</scope>
</reference>
<proteinExistence type="inferred from homology"/>
<evidence type="ECO:0000313" key="12">
    <source>
        <dbReference type="EMBL" id="SSC68205.1"/>
    </source>
</evidence>
<evidence type="ECO:0000256" key="10">
    <source>
        <dbReference type="PIRSR" id="PIRSR604385-3"/>
    </source>
</evidence>
<feature type="binding site" evidence="9">
    <location>
        <position position="157"/>
    </location>
    <ligand>
        <name>Mg(2+)</name>
        <dbReference type="ChEBI" id="CHEBI:18420"/>
        <label>1</label>
    </ligand>
</feature>
<comment type="catalytic activity">
    <reaction evidence="1">
        <text>GDP-alpha-D-mannose + H2O = alpha-D-mannose 1-phosphate + GMP + 2 H(+)</text>
        <dbReference type="Rhea" id="RHEA:27978"/>
        <dbReference type="ChEBI" id="CHEBI:15377"/>
        <dbReference type="ChEBI" id="CHEBI:15378"/>
        <dbReference type="ChEBI" id="CHEBI:57527"/>
        <dbReference type="ChEBI" id="CHEBI:58115"/>
        <dbReference type="ChEBI" id="CHEBI:58409"/>
    </reaction>
</comment>
<evidence type="ECO:0000259" key="11">
    <source>
        <dbReference type="PROSITE" id="PS51462"/>
    </source>
</evidence>